<proteinExistence type="predicted"/>
<protein>
    <recommendedName>
        <fullName evidence="2">Serine aminopeptidase S33 domain-containing protein</fullName>
    </recommendedName>
</protein>
<dbReference type="InterPro" id="IPR053145">
    <property type="entry name" value="AB_hydrolase_Est10"/>
</dbReference>
<evidence type="ECO:0000259" key="2">
    <source>
        <dbReference type="Pfam" id="PF12146"/>
    </source>
</evidence>
<dbReference type="STRING" id="1335309.GA0116948_107151"/>
<organism evidence="3 4">
    <name type="scientific">Chitinophaga costaii</name>
    <dbReference type="NCBI Taxonomy" id="1335309"/>
    <lineage>
        <taxon>Bacteria</taxon>
        <taxon>Pseudomonadati</taxon>
        <taxon>Bacteroidota</taxon>
        <taxon>Chitinophagia</taxon>
        <taxon>Chitinophagales</taxon>
        <taxon>Chitinophagaceae</taxon>
        <taxon>Chitinophaga</taxon>
    </lineage>
</organism>
<name>A0A1C4E7V9_9BACT</name>
<dbReference type="Pfam" id="PF12146">
    <property type="entry name" value="Hydrolase_4"/>
    <property type="match status" value="1"/>
</dbReference>
<keyword evidence="1" id="KW-0812">Transmembrane</keyword>
<dbReference type="InterPro" id="IPR022742">
    <property type="entry name" value="Hydrolase_4"/>
</dbReference>
<keyword evidence="1" id="KW-1133">Transmembrane helix</keyword>
<dbReference type="AlphaFoldDB" id="A0A1C4E7V9"/>
<dbReference type="SUPFAM" id="SSF53474">
    <property type="entry name" value="alpha/beta-Hydrolases"/>
    <property type="match status" value="1"/>
</dbReference>
<keyword evidence="1" id="KW-0472">Membrane</keyword>
<reference evidence="3 4" key="1">
    <citation type="submission" date="2016-08" db="EMBL/GenBank/DDBJ databases">
        <authorList>
            <person name="Seilhamer J.J."/>
        </authorList>
    </citation>
    <scope>NUCLEOTIDE SEQUENCE [LARGE SCALE GENOMIC DNA]</scope>
    <source>
        <strain evidence="3 4">A37T2</strain>
    </source>
</reference>
<accession>A0A1C4E7V9</accession>
<feature type="domain" description="Serine aminopeptidase S33" evidence="2">
    <location>
        <begin position="115"/>
        <end position="355"/>
    </location>
</feature>
<feature type="transmembrane region" description="Helical" evidence="1">
    <location>
        <begin position="20"/>
        <end position="41"/>
    </location>
</feature>
<gene>
    <name evidence="3" type="ORF">GA0116948_107151</name>
</gene>
<evidence type="ECO:0000313" key="4">
    <source>
        <dbReference type="Proteomes" id="UP000242818"/>
    </source>
</evidence>
<dbReference type="EMBL" id="FMAR01000007">
    <property type="protein sequence ID" value="SCC39699.1"/>
    <property type="molecule type" value="Genomic_DNA"/>
</dbReference>
<dbReference type="InterPro" id="IPR029058">
    <property type="entry name" value="AB_hydrolase_fold"/>
</dbReference>
<dbReference type="Gene3D" id="3.40.50.1820">
    <property type="entry name" value="alpha/beta hydrolase"/>
    <property type="match status" value="1"/>
</dbReference>
<evidence type="ECO:0000256" key="1">
    <source>
        <dbReference type="SAM" id="Phobius"/>
    </source>
</evidence>
<sequence length="391" mass="42516">MNFFVRFVSRCIRRVALSPAAHTGIIYWIITGLGCCAWAMAAAQIPAAALQQPKPPFAYAVEEVRFRNATAQIRLAGTFTRPRPDGRYPAVITITGSGPQDRNESRPHHKPFWVIADYLSNHGIAVLRFDDRGVGGSTGKYDKADIFDFATDVQAAIQYLRSRPDVDTTAIGLLGHSEGAEVAQIVAASYPGVAFVISASGPGLKGADISLSQQGVLAGMMEMDSASATREIRSNAAFFDILVKERNKDTMLAKAAAFLSAKYQSLQPEERGHESEAKYVRSLLKVQTKPEALSVLRFDPQLYLPHIHCPFLAISGSKDLQLDASANLKAIAEGLATGGNRNVTIKAFEGLNHLLQECNTCKPEEYITLPQTIAPPVLALLANWIQEVVNH</sequence>
<dbReference type="Proteomes" id="UP000242818">
    <property type="component" value="Unassembled WGS sequence"/>
</dbReference>
<evidence type="ECO:0000313" key="3">
    <source>
        <dbReference type="EMBL" id="SCC39699.1"/>
    </source>
</evidence>
<dbReference type="PROSITE" id="PS51257">
    <property type="entry name" value="PROKAR_LIPOPROTEIN"/>
    <property type="match status" value="1"/>
</dbReference>
<dbReference type="PANTHER" id="PTHR43265:SF1">
    <property type="entry name" value="ESTERASE ESTD"/>
    <property type="match status" value="1"/>
</dbReference>
<dbReference type="RefSeq" id="WP_089712433.1">
    <property type="nucleotide sequence ID" value="NZ_FMAR01000007.1"/>
</dbReference>
<dbReference type="PANTHER" id="PTHR43265">
    <property type="entry name" value="ESTERASE ESTD"/>
    <property type="match status" value="1"/>
</dbReference>
<dbReference type="OrthoDB" id="9809549at2"/>
<keyword evidence="4" id="KW-1185">Reference proteome</keyword>
<dbReference type="GO" id="GO:0052689">
    <property type="term" value="F:carboxylic ester hydrolase activity"/>
    <property type="evidence" value="ECO:0007669"/>
    <property type="project" value="TreeGrafter"/>
</dbReference>